<evidence type="ECO:0000256" key="2">
    <source>
        <dbReference type="ARBA" id="ARBA00023125"/>
    </source>
</evidence>
<gene>
    <name evidence="4" type="ordered locus">Rmag_0591</name>
</gene>
<name>A1AWN5_RUTMC</name>
<proteinExistence type="inferred from homology"/>
<reference evidence="4 5" key="1">
    <citation type="journal article" date="2007" name="Science">
        <title>The Calyptogena magnifica chemoautotrophic symbiont genome.</title>
        <authorList>
            <person name="Newton I.L.G."/>
            <person name="Woyke T."/>
            <person name="Auchtung T.A."/>
            <person name="Dilly G.F."/>
            <person name="Dutton R.J."/>
            <person name="Fisher M.C."/>
            <person name="Fontanez K.M."/>
            <person name="Lau E."/>
            <person name="Stewart F.J."/>
            <person name="Richardson P.M."/>
            <person name="Barry K.W."/>
            <person name="Saunders E."/>
            <person name="Detter J.C."/>
            <person name="Wu D."/>
            <person name="Eisen J.A."/>
            <person name="Cavanaugh C.M."/>
        </authorList>
    </citation>
    <scope>NUCLEOTIDE SEQUENCE [LARGE SCALE GENOMIC DNA]</scope>
    <source>
        <strain evidence="4 5">Cm</strain>
    </source>
</reference>
<evidence type="ECO:0000256" key="3">
    <source>
        <dbReference type="RuleBase" id="RU003939"/>
    </source>
</evidence>
<dbReference type="GO" id="GO:0030527">
    <property type="term" value="F:structural constituent of chromatin"/>
    <property type="evidence" value="ECO:0007669"/>
    <property type="project" value="InterPro"/>
</dbReference>
<dbReference type="AlphaFoldDB" id="A1AWN5"/>
<dbReference type="STRING" id="413404.Rmag_0591"/>
<dbReference type="SUPFAM" id="SSF47729">
    <property type="entry name" value="IHF-like DNA-binding proteins"/>
    <property type="match status" value="1"/>
</dbReference>
<dbReference type="InterPro" id="IPR000119">
    <property type="entry name" value="Hist_DNA-bd"/>
</dbReference>
<evidence type="ECO:0000313" key="4">
    <source>
        <dbReference type="EMBL" id="ABL02342.1"/>
    </source>
</evidence>
<dbReference type="eggNOG" id="COG0776">
    <property type="taxonomic scope" value="Bacteria"/>
</dbReference>
<dbReference type="SMART" id="SM00411">
    <property type="entry name" value="BHL"/>
    <property type="match status" value="1"/>
</dbReference>
<dbReference type="GO" id="GO:0005829">
    <property type="term" value="C:cytosol"/>
    <property type="evidence" value="ECO:0007669"/>
    <property type="project" value="TreeGrafter"/>
</dbReference>
<organism evidence="4 5">
    <name type="scientific">Ruthia magnifica subsp. Calyptogena magnifica</name>
    <dbReference type="NCBI Taxonomy" id="413404"/>
    <lineage>
        <taxon>Bacteria</taxon>
        <taxon>Pseudomonadati</taxon>
        <taxon>Pseudomonadota</taxon>
        <taxon>Gammaproteobacteria</taxon>
        <taxon>Candidatus Pseudothioglobaceae</taxon>
        <taxon>Candidatus Ruthturnera</taxon>
    </lineage>
</organism>
<dbReference type="Gene3D" id="4.10.520.10">
    <property type="entry name" value="IHF-like DNA-binding proteins"/>
    <property type="match status" value="1"/>
</dbReference>
<protein>
    <submittedName>
        <fullName evidence="4">Histone family protein DNA-binding protein</fullName>
    </submittedName>
</protein>
<dbReference type="InterPro" id="IPR010992">
    <property type="entry name" value="IHF-like_DNA-bd_dom_sf"/>
</dbReference>
<comment type="similarity">
    <text evidence="1 3">Belongs to the bacterial histone-like protein family.</text>
</comment>
<dbReference type="EMBL" id="CP000488">
    <property type="protein sequence ID" value="ABL02342.1"/>
    <property type="molecule type" value="Genomic_DNA"/>
</dbReference>
<dbReference type="CDD" id="cd13836">
    <property type="entry name" value="IHF_B"/>
    <property type="match status" value="1"/>
</dbReference>
<dbReference type="HOGENOM" id="CLU_105066_2_0_6"/>
<accession>A1AWN5</accession>
<dbReference type="PRINTS" id="PR01727">
    <property type="entry name" value="DNABINDINGHU"/>
</dbReference>
<keyword evidence="2 4" id="KW-0238">DNA-binding</keyword>
<dbReference type="Proteomes" id="UP000002587">
    <property type="component" value="Chromosome"/>
</dbReference>
<keyword evidence="5" id="KW-1185">Reference proteome</keyword>
<sequence length="101" mass="11379">MICGCFYLYMKKTDLILNLSDSSDLSKIDAKIAVEVILQELTQGIVSGQGIEIRGFGGFYKKHRKPRQGINPKTSERTQVGEKFVPFFKPGKLLKEIVNKT</sequence>
<evidence type="ECO:0000256" key="1">
    <source>
        <dbReference type="ARBA" id="ARBA00010529"/>
    </source>
</evidence>
<dbReference type="PANTHER" id="PTHR33175">
    <property type="entry name" value="DNA-BINDING PROTEIN HU"/>
    <property type="match status" value="1"/>
</dbReference>
<dbReference type="PROSITE" id="PS00045">
    <property type="entry name" value="HISTONE_LIKE"/>
    <property type="match status" value="1"/>
</dbReference>
<dbReference type="GO" id="GO:0003677">
    <property type="term" value="F:DNA binding"/>
    <property type="evidence" value="ECO:0007669"/>
    <property type="project" value="UniProtKB-KW"/>
</dbReference>
<dbReference type="InterPro" id="IPR020816">
    <property type="entry name" value="Histone-like_DNA-bd_CS"/>
</dbReference>
<evidence type="ECO:0000313" key="5">
    <source>
        <dbReference type="Proteomes" id="UP000002587"/>
    </source>
</evidence>
<dbReference type="Pfam" id="PF00216">
    <property type="entry name" value="Bac_DNA_binding"/>
    <property type="match status" value="1"/>
</dbReference>
<dbReference type="KEGG" id="rma:Rmag_0591"/>
<dbReference type="PANTHER" id="PTHR33175:SF5">
    <property type="entry name" value="INTEGRATION HOST FACTOR SUBUNIT BETA"/>
    <property type="match status" value="1"/>
</dbReference>